<dbReference type="Proteomes" id="UP000095286">
    <property type="component" value="Unplaced"/>
</dbReference>
<organism evidence="1 2">
    <name type="scientific">Rhabditophanes sp. KR3021</name>
    <dbReference type="NCBI Taxonomy" id="114890"/>
    <lineage>
        <taxon>Eukaryota</taxon>
        <taxon>Metazoa</taxon>
        <taxon>Ecdysozoa</taxon>
        <taxon>Nematoda</taxon>
        <taxon>Chromadorea</taxon>
        <taxon>Rhabditida</taxon>
        <taxon>Tylenchina</taxon>
        <taxon>Panagrolaimomorpha</taxon>
        <taxon>Strongyloidoidea</taxon>
        <taxon>Alloionematidae</taxon>
        <taxon>Rhabditophanes</taxon>
    </lineage>
</organism>
<protein>
    <submittedName>
        <fullName evidence="2">KH domain-containing protein</fullName>
    </submittedName>
</protein>
<accession>A0AC35U963</accession>
<dbReference type="WBParaSite" id="RSKR_0000918200.1">
    <property type="protein sequence ID" value="RSKR_0000918200.1"/>
    <property type="gene ID" value="RSKR_0000918200"/>
</dbReference>
<sequence>MFIPPHFVSGQALSLLKPHHWFSSSKKDKESSTQTNLLLDMDANGSSGSGSNRTPDVVTTTTVPFGENGCTPRISVLLTVRLLMQSKEVGSIIGKNGDQVKMLRDKSQAKINISDGSSQERIVTITGNETTIDKAFSMICEKFEDDLKQRSESATTAVPPITLRLIVPATQCGSIIGKGGSKIKEIRDKTGASIQVASEMLPNASERAVTISGHASAIVLCMQEVCKILLDAPPRGPTIMYKPRPSCNPAIVAQQAAVQAAQQNNVASSYMQQDMSAIIALQNQQAGLVSLQHHHQAATSQASSVNVSVASSQAVMDPNQAYYLQQAMAGPLLYANGGMLGASCGSGGYDEKSGQGAGLGNANEAYANYVLNNMYGTPRQTTLPTPETQQKRKASPGTNYGGAIKKKYTPY</sequence>
<proteinExistence type="predicted"/>
<reference evidence="2" key="1">
    <citation type="submission" date="2016-11" db="UniProtKB">
        <authorList>
            <consortium name="WormBaseParasite"/>
        </authorList>
    </citation>
    <scope>IDENTIFICATION</scope>
    <source>
        <strain evidence="2">KR3021</strain>
    </source>
</reference>
<evidence type="ECO:0000313" key="1">
    <source>
        <dbReference type="Proteomes" id="UP000095286"/>
    </source>
</evidence>
<name>A0AC35U963_9BILA</name>
<evidence type="ECO:0000313" key="2">
    <source>
        <dbReference type="WBParaSite" id="RSKR_0000918200.1"/>
    </source>
</evidence>